<comment type="subcellular location">
    <subcellularLocation>
        <location evidence="1">Membrane</location>
        <topology evidence="1">Multi-pass membrane protein</topology>
    </subcellularLocation>
</comment>
<feature type="transmembrane region" description="Helical" evidence="3">
    <location>
        <begin position="523"/>
        <end position="545"/>
    </location>
</feature>
<name>A0ABQ5S8P7_9CHLO</name>
<proteinExistence type="predicted"/>
<feature type="domain" description="Major facilitator superfamily (MFS) profile" evidence="4">
    <location>
        <begin position="445"/>
        <end position="628"/>
    </location>
</feature>
<accession>A0ABQ5S8P7</accession>
<comment type="caution">
    <text evidence="5">The sequence shown here is derived from an EMBL/GenBank/DDBJ whole genome shotgun (WGS) entry which is preliminary data.</text>
</comment>
<dbReference type="Gene3D" id="1.20.1250.20">
    <property type="entry name" value="MFS general substrate transporter like domains"/>
    <property type="match status" value="2"/>
</dbReference>
<feature type="transmembrane region" description="Helical" evidence="3">
    <location>
        <begin position="203"/>
        <end position="224"/>
    </location>
</feature>
<dbReference type="InterPro" id="IPR020846">
    <property type="entry name" value="MFS_dom"/>
</dbReference>
<keyword evidence="6" id="KW-1185">Reference proteome</keyword>
<feature type="transmembrane region" description="Helical" evidence="3">
    <location>
        <begin position="47"/>
        <end position="64"/>
    </location>
</feature>
<dbReference type="InterPro" id="IPR036259">
    <property type="entry name" value="MFS_trans_sf"/>
</dbReference>
<reference evidence="5 6" key="1">
    <citation type="journal article" date="2023" name="IScience">
        <title>Expanded male sex-determining region conserved during the evolution of homothallism in the green alga Volvox.</title>
        <authorList>
            <person name="Yamamoto K."/>
            <person name="Matsuzaki R."/>
            <person name="Mahakham W."/>
            <person name="Heman W."/>
            <person name="Sekimoto H."/>
            <person name="Kawachi M."/>
            <person name="Minakuchi Y."/>
            <person name="Toyoda A."/>
            <person name="Nozaki H."/>
        </authorList>
    </citation>
    <scope>NUCLEOTIDE SEQUENCE [LARGE SCALE GENOMIC DNA]</scope>
    <source>
        <strain evidence="5 6">NIES-4468</strain>
    </source>
</reference>
<feature type="region of interest" description="Disordered" evidence="2">
    <location>
        <begin position="316"/>
        <end position="343"/>
    </location>
</feature>
<keyword evidence="3" id="KW-1133">Transmembrane helix</keyword>
<evidence type="ECO:0000313" key="6">
    <source>
        <dbReference type="Proteomes" id="UP001165090"/>
    </source>
</evidence>
<evidence type="ECO:0000256" key="3">
    <source>
        <dbReference type="SAM" id="Phobius"/>
    </source>
</evidence>
<feature type="transmembrane region" description="Helical" evidence="3">
    <location>
        <begin position="99"/>
        <end position="116"/>
    </location>
</feature>
<protein>
    <recommendedName>
        <fullName evidence="4">Major facilitator superfamily (MFS) profile domain-containing protein</fullName>
    </recommendedName>
</protein>
<evidence type="ECO:0000313" key="5">
    <source>
        <dbReference type="EMBL" id="GLI65707.1"/>
    </source>
</evidence>
<dbReference type="SUPFAM" id="SSF103473">
    <property type="entry name" value="MFS general substrate transporter"/>
    <property type="match status" value="1"/>
</dbReference>
<evidence type="ECO:0000256" key="1">
    <source>
        <dbReference type="ARBA" id="ARBA00004141"/>
    </source>
</evidence>
<organism evidence="5 6">
    <name type="scientific">Volvox africanus</name>
    <dbReference type="NCBI Taxonomy" id="51714"/>
    <lineage>
        <taxon>Eukaryota</taxon>
        <taxon>Viridiplantae</taxon>
        <taxon>Chlorophyta</taxon>
        <taxon>core chlorophytes</taxon>
        <taxon>Chlorophyceae</taxon>
        <taxon>CS clade</taxon>
        <taxon>Chlamydomonadales</taxon>
        <taxon>Volvocaceae</taxon>
        <taxon>Volvox</taxon>
    </lineage>
</organism>
<dbReference type="Proteomes" id="UP001165090">
    <property type="component" value="Unassembled WGS sequence"/>
</dbReference>
<dbReference type="PANTHER" id="PTHR23520:SF5">
    <property type="entry name" value="TRANSPORTER, PUTATIVE (AFU_ORTHOLOGUE AFUA_3G04000)-RELATED"/>
    <property type="match status" value="1"/>
</dbReference>
<evidence type="ECO:0000256" key="2">
    <source>
        <dbReference type="SAM" id="MobiDB-lite"/>
    </source>
</evidence>
<keyword evidence="3" id="KW-0472">Membrane</keyword>
<feature type="transmembrane region" description="Helical" evidence="3">
    <location>
        <begin position="166"/>
        <end position="191"/>
    </location>
</feature>
<feature type="transmembrane region" description="Helical" evidence="3">
    <location>
        <begin position="449"/>
        <end position="472"/>
    </location>
</feature>
<feature type="transmembrane region" description="Helical" evidence="3">
    <location>
        <begin position="484"/>
        <end position="511"/>
    </location>
</feature>
<keyword evidence="3" id="KW-0812">Transmembrane</keyword>
<feature type="transmembrane region" description="Helical" evidence="3">
    <location>
        <begin position="70"/>
        <end position="92"/>
    </location>
</feature>
<sequence length="628" mass="66733">MPDSEEKPHEQRRRQYLPLRRSLLTLSEMYVHRDIVVLFLARTVRQAAYGTVGVILALYLRAVGLTNDQLGILLTLTLLGDSVISLAVTRWADRIGRRLMLVSSCLLVILSGLVYGEVLQPSFGLLLVAATVGVLSPSGNEVGPFMALEQSILAELVSPGNRTHVFAWYNLVGYSMAAVGALAAGGALTWAQRRYGISELDGLRVVFLQYGISGGVLLGLFALLSEQVERPERRERCQVERKACVNIAVDAGTGSMAVVCDEEAGLQEPLLAAAAATEQEQQRGEEDVNDGWKWMMSLPSEAPPAGLAPEGVLTGIALEGDSGSGGDSTSPESAGMEPDGSSQAVHMTVSTRVVESFPLDDLTEYASEWHGSEFDVCDTPMHRAALSLPPLDNDSDGDGDGSDIGTSEAVHVHVGKSGDVDPNMNDGAVSGPPGLMGLSARSCSVVAQLSLLFAADSFAGGLVTGTLLSYFFQTKYGVSMAYLGSLLFGANMLAAVSSLLSGSVAARIGLINTMVFTHLPSNILMLLIPLMPSLSLATVMVFLRFSISQMDVAPRASYVAGVVRPDERTAAMGIVNISKSIGAAFGPLLTGWLAERGLFHWSFFLGGGIKIAYDLALLWRFAHVAPEH</sequence>
<evidence type="ECO:0000259" key="4">
    <source>
        <dbReference type="PROSITE" id="PS50850"/>
    </source>
</evidence>
<gene>
    <name evidence="5" type="ORF">VaNZ11_009219</name>
</gene>
<dbReference type="PANTHER" id="PTHR23520">
    <property type="entry name" value="TRANSPORTER, PUTATIVE (AFU_ORTHOLOGUE AFUA_3G04000)-RELATED"/>
    <property type="match status" value="1"/>
</dbReference>
<dbReference type="InterPro" id="IPR011701">
    <property type="entry name" value="MFS"/>
</dbReference>
<dbReference type="Pfam" id="PF07690">
    <property type="entry name" value="MFS_1"/>
    <property type="match status" value="2"/>
</dbReference>
<dbReference type="EMBL" id="BSDZ01000025">
    <property type="protein sequence ID" value="GLI65707.1"/>
    <property type="molecule type" value="Genomic_DNA"/>
</dbReference>
<dbReference type="PROSITE" id="PS50850">
    <property type="entry name" value="MFS"/>
    <property type="match status" value="1"/>
</dbReference>